<evidence type="ECO:0000256" key="2">
    <source>
        <dbReference type="ARBA" id="ARBA00022723"/>
    </source>
</evidence>
<evidence type="ECO:0000256" key="4">
    <source>
        <dbReference type="PROSITE-ProRule" id="PRU00433"/>
    </source>
</evidence>
<dbReference type="Proteomes" id="UP000030949">
    <property type="component" value="Unassembled WGS sequence"/>
</dbReference>
<comment type="caution">
    <text evidence="8">The sequence shown here is derived from an EMBL/GenBank/DDBJ whole genome shotgun (WGS) entry which is preliminary data.</text>
</comment>
<dbReference type="Pfam" id="PF13442">
    <property type="entry name" value="Cytochrome_CBB3"/>
    <property type="match status" value="1"/>
</dbReference>
<dbReference type="GO" id="GO:0046872">
    <property type="term" value="F:metal ion binding"/>
    <property type="evidence" value="ECO:0007669"/>
    <property type="project" value="UniProtKB-KW"/>
</dbReference>
<keyword evidence="6" id="KW-0732">Signal</keyword>
<evidence type="ECO:0000256" key="6">
    <source>
        <dbReference type="SAM" id="SignalP"/>
    </source>
</evidence>
<organism evidence="8 9">
    <name type="scientific">Pseudomonas frederiksbergensis</name>
    <dbReference type="NCBI Taxonomy" id="104087"/>
    <lineage>
        <taxon>Bacteria</taxon>
        <taxon>Pseudomonadati</taxon>
        <taxon>Pseudomonadota</taxon>
        <taxon>Gammaproteobacteria</taxon>
        <taxon>Pseudomonadales</taxon>
        <taxon>Pseudomonadaceae</taxon>
        <taxon>Pseudomonas</taxon>
    </lineage>
</organism>
<dbReference type="Gene3D" id="1.10.760.10">
    <property type="entry name" value="Cytochrome c-like domain"/>
    <property type="match status" value="1"/>
</dbReference>
<dbReference type="InterPro" id="IPR009056">
    <property type="entry name" value="Cyt_c-like_dom"/>
</dbReference>
<evidence type="ECO:0000259" key="7">
    <source>
        <dbReference type="PROSITE" id="PS51007"/>
    </source>
</evidence>
<evidence type="ECO:0000313" key="8">
    <source>
        <dbReference type="EMBL" id="KHK62760.1"/>
    </source>
</evidence>
<dbReference type="PROSITE" id="PS51007">
    <property type="entry name" value="CYTC"/>
    <property type="match status" value="1"/>
</dbReference>
<evidence type="ECO:0000256" key="1">
    <source>
        <dbReference type="ARBA" id="ARBA00022617"/>
    </source>
</evidence>
<keyword evidence="3 4" id="KW-0408">Iron</keyword>
<feature type="compositionally biased region" description="Basic and acidic residues" evidence="5">
    <location>
        <begin position="201"/>
        <end position="214"/>
    </location>
</feature>
<feature type="region of interest" description="Disordered" evidence="5">
    <location>
        <begin position="168"/>
        <end position="267"/>
    </location>
</feature>
<reference evidence="9" key="1">
    <citation type="submission" date="2015-03" db="EMBL/GenBank/DDBJ databases">
        <title>Pseudomonas frederiksbergensis hydrocarbon degrader.</title>
        <authorList>
            <person name="Brown L.M."/>
            <person name="Ruiz O.N."/>
            <person name="Mueller S."/>
            <person name="Gunasekera T.S."/>
        </authorList>
    </citation>
    <scope>NUCLEOTIDE SEQUENCE [LARGE SCALE GENOMIC DNA]</scope>
    <source>
        <strain evidence="9">SI8</strain>
    </source>
</reference>
<dbReference type="EMBL" id="JQGJ01000015">
    <property type="protein sequence ID" value="KHK62760.1"/>
    <property type="molecule type" value="Genomic_DNA"/>
</dbReference>
<feature type="compositionally biased region" description="Basic and acidic residues" evidence="5">
    <location>
        <begin position="256"/>
        <end position="267"/>
    </location>
</feature>
<protein>
    <submittedName>
        <fullName evidence="8">Cystathionine gamma-lyase</fullName>
    </submittedName>
</protein>
<gene>
    <name evidence="8" type="ORF">JZ00_21155</name>
</gene>
<dbReference type="RefSeq" id="WP_039593194.1">
    <property type="nucleotide sequence ID" value="NZ_JQGJ02000013.1"/>
</dbReference>
<evidence type="ECO:0000256" key="5">
    <source>
        <dbReference type="SAM" id="MobiDB-lite"/>
    </source>
</evidence>
<name>A0A0B1YWJ8_9PSED</name>
<keyword evidence="2 4" id="KW-0479">Metal-binding</keyword>
<keyword evidence="8" id="KW-0456">Lyase</keyword>
<feature type="chain" id="PRO_5002064048" evidence="6">
    <location>
        <begin position="20"/>
        <end position="267"/>
    </location>
</feature>
<feature type="compositionally biased region" description="Basic and acidic residues" evidence="5">
    <location>
        <begin position="228"/>
        <end position="241"/>
    </location>
</feature>
<dbReference type="GO" id="GO:0020037">
    <property type="term" value="F:heme binding"/>
    <property type="evidence" value="ECO:0007669"/>
    <property type="project" value="InterPro"/>
</dbReference>
<feature type="signal peptide" evidence="6">
    <location>
        <begin position="1"/>
        <end position="19"/>
    </location>
</feature>
<dbReference type="SUPFAM" id="SSF46626">
    <property type="entry name" value="Cytochrome c"/>
    <property type="match status" value="1"/>
</dbReference>
<feature type="domain" description="Cytochrome c" evidence="7">
    <location>
        <begin position="68"/>
        <end position="154"/>
    </location>
</feature>
<dbReference type="GO" id="GO:0016829">
    <property type="term" value="F:lyase activity"/>
    <property type="evidence" value="ECO:0007669"/>
    <property type="project" value="UniProtKB-KW"/>
</dbReference>
<dbReference type="OrthoDB" id="9765171at2"/>
<keyword evidence="1 4" id="KW-0349">Heme</keyword>
<feature type="compositionally biased region" description="Low complexity" evidence="5">
    <location>
        <begin position="216"/>
        <end position="226"/>
    </location>
</feature>
<evidence type="ECO:0000313" key="9">
    <source>
        <dbReference type="Proteomes" id="UP000030949"/>
    </source>
</evidence>
<sequence length="267" mass="27898">MKITLKALIAAGLATVAAAAGVVYFGVINVGADDPHSAPVYALLSIARDRSIHVRSRDIQVPDLSQEALIREGAGNYNSMCVGCHLAPGLAGTELSNSLYPAPPNLSKLGVDGHPAAAFWIIKHGIKSTGMPAWGKSMADPYVWGMVAFLQQLPSLDAEQYKALITSSSGHQHGGGESVMHNHEGQHGTIQGQSGAGAADQRAEVRAHDDEKNTAHAHGPSAAPSAKEPADHADHKGREASDDAAPTPTVQPKSHTHTDGKEHTHAK</sequence>
<proteinExistence type="predicted"/>
<accession>A0A0B1YWJ8</accession>
<dbReference type="AlphaFoldDB" id="A0A0B1YWJ8"/>
<dbReference type="InterPro" id="IPR036909">
    <property type="entry name" value="Cyt_c-like_dom_sf"/>
</dbReference>
<evidence type="ECO:0000256" key="3">
    <source>
        <dbReference type="ARBA" id="ARBA00023004"/>
    </source>
</evidence>
<dbReference type="GO" id="GO:0009055">
    <property type="term" value="F:electron transfer activity"/>
    <property type="evidence" value="ECO:0007669"/>
    <property type="project" value="InterPro"/>
</dbReference>